<evidence type="ECO:0000313" key="2">
    <source>
        <dbReference type="Proteomes" id="UP000695022"/>
    </source>
</evidence>
<reference evidence="3" key="1">
    <citation type="submission" date="2025-08" db="UniProtKB">
        <authorList>
            <consortium name="RefSeq"/>
        </authorList>
    </citation>
    <scope>IDENTIFICATION</scope>
</reference>
<dbReference type="GeneID" id="106820839"/>
<gene>
    <name evidence="3" type="primary">LOC106820839</name>
</gene>
<name>A0ABM1F8Y1_PRICU</name>
<proteinExistence type="predicted"/>
<protein>
    <submittedName>
        <fullName evidence="3">Uncharacterized protein LOC106820839</fullName>
    </submittedName>
</protein>
<feature type="coiled-coil region" evidence="1">
    <location>
        <begin position="196"/>
        <end position="231"/>
    </location>
</feature>
<dbReference type="Proteomes" id="UP000695022">
    <property type="component" value="Unplaced"/>
</dbReference>
<evidence type="ECO:0000313" key="3">
    <source>
        <dbReference type="RefSeq" id="XP_014680902.1"/>
    </source>
</evidence>
<dbReference type="InterPro" id="IPR036691">
    <property type="entry name" value="Endo/exonu/phosph_ase_sf"/>
</dbReference>
<accession>A0ABM1F8Y1</accession>
<dbReference type="Gene3D" id="3.60.10.10">
    <property type="entry name" value="Endonuclease/exonuclease/phosphatase"/>
    <property type="match status" value="1"/>
</dbReference>
<keyword evidence="1" id="KW-0175">Coiled coil</keyword>
<keyword evidence="2" id="KW-1185">Reference proteome</keyword>
<evidence type="ECO:0000256" key="1">
    <source>
        <dbReference type="SAM" id="Coils"/>
    </source>
</evidence>
<dbReference type="RefSeq" id="XP_014680902.1">
    <property type="nucleotide sequence ID" value="XM_014825416.1"/>
</dbReference>
<organism evidence="2 3">
    <name type="scientific">Priapulus caudatus</name>
    <name type="common">Priapulid worm</name>
    <dbReference type="NCBI Taxonomy" id="37621"/>
    <lineage>
        <taxon>Eukaryota</taxon>
        <taxon>Metazoa</taxon>
        <taxon>Ecdysozoa</taxon>
        <taxon>Scalidophora</taxon>
        <taxon>Priapulida</taxon>
        <taxon>Priapulimorpha</taxon>
        <taxon>Priapulimorphida</taxon>
        <taxon>Priapulidae</taxon>
        <taxon>Priapulus</taxon>
    </lineage>
</organism>
<sequence length="246" mass="28601">MSHLQWQPKHYNSRQLCTIEGSNDAEEHYGTLSDVINEIPKHHVIIECGDFNAHLGEDTVRHTFHTQTNKNYSSFSSLGSDHRLVTARIRLSLRMCKTPAKKKSYEWSSLRNTELQELYTVTGQNRFTELSNDSDNVTEQYGKLVQVNAEAAEKLLPVKKRIRRREIADDPRVEQTRKEVQDAFTNYQNDANTESQQHLQKRKEELKQVYQDIQEEELDEMITQVKNADAKSKHGESWRLINSITG</sequence>
<dbReference type="SUPFAM" id="SSF56219">
    <property type="entry name" value="DNase I-like"/>
    <property type="match status" value="1"/>
</dbReference>